<evidence type="ECO:0000313" key="2">
    <source>
        <dbReference type="EMBL" id="CAA9304967.1"/>
    </source>
</evidence>
<feature type="region of interest" description="Disordered" evidence="1">
    <location>
        <begin position="145"/>
        <end position="240"/>
    </location>
</feature>
<dbReference type="EMBL" id="CADCTU010000248">
    <property type="protein sequence ID" value="CAA9304967.1"/>
    <property type="molecule type" value="Genomic_DNA"/>
</dbReference>
<feature type="compositionally biased region" description="Basic and acidic residues" evidence="1">
    <location>
        <begin position="22"/>
        <end position="35"/>
    </location>
</feature>
<feature type="compositionally biased region" description="Basic and acidic residues" evidence="1">
    <location>
        <begin position="317"/>
        <end position="336"/>
    </location>
</feature>
<feature type="compositionally biased region" description="Basic residues" evidence="1">
    <location>
        <begin position="291"/>
        <end position="301"/>
    </location>
</feature>
<dbReference type="AlphaFoldDB" id="A0A6J4KGA4"/>
<accession>A0A6J4KGA4</accession>
<proteinExistence type="predicted"/>
<feature type="compositionally biased region" description="Basic residues" evidence="1">
    <location>
        <begin position="220"/>
        <end position="237"/>
    </location>
</feature>
<feature type="region of interest" description="Disordered" evidence="1">
    <location>
        <begin position="108"/>
        <end position="127"/>
    </location>
</feature>
<feature type="region of interest" description="Disordered" evidence="1">
    <location>
        <begin position="22"/>
        <end position="94"/>
    </location>
</feature>
<protein>
    <submittedName>
        <fullName evidence="2">Probable low-affinity inorganic phosphate transporter</fullName>
    </submittedName>
</protein>
<feature type="compositionally biased region" description="Basic and acidic residues" evidence="1">
    <location>
        <begin position="270"/>
        <end position="290"/>
    </location>
</feature>
<name>A0A6J4KGA4_9BACT</name>
<organism evidence="2">
    <name type="scientific">uncultured Gemmatimonadaceae bacterium</name>
    <dbReference type="NCBI Taxonomy" id="246130"/>
    <lineage>
        <taxon>Bacteria</taxon>
        <taxon>Pseudomonadati</taxon>
        <taxon>Gemmatimonadota</taxon>
        <taxon>Gemmatimonadia</taxon>
        <taxon>Gemmatimonadales</taxon>
        <taxon>Gemmatimonadaceae</taxon>
        <taxon>environmental samples</taxon>
    </lineage>
</organism>
<feature type="non-terminal residue" evidence="2">
    <location>
        <position position="1"/>
    </location>
</feature>
<feature type="compositionally biased region" description="Basic residues" evidence="1">
    <location>
        <begin position="199"/>
        <end position="209"/>
    </location>
</feature>
<reference evidence="2" key="1">
    <citation type="submission" date="2020-02" db="EMBL/GenBank/DDBJ databases">
        <authorList>
            <person name="Meier V. D."/>
        </authorList>
    </citation>
    <scope>NUCLEOTIDE SEQUENCE</scope>
    <source>
        <strain evidence="2">AVDCRST_MAG11</strain>
    </source>
</reference>
<sequence>GHVHHRDRGGRVHLRLHQRLPRLGELHRHDRRDARPQPVRRGGLGGRVQLLGDVRRQGGGREGGGHRLHQPGDRRPEPDARRPPRRDHLEPDHVVLRHPLELVARAHRRARGRGARQGGLHGDHLGEQVGRDALGHRALADDRDVHGLPAHGRRPQRVPARVAGQRRPLLPPRAARELGAPLARARRQRRAEDDGDHRRPARRPVRAARLRGGDRDPPLHVRRPRRRHAPAVGRARRLHGDLARHAVRRLADRAHDGLAHHAPPAGRGLLRRDGRGDRHPHGVAPRDPREHHAHHHRVDRRRGRDQPAARRALGARGPDRLGVDRDDPRVGAHGRDLVLAAEPVRGDL</sequence>
<feature type="compositionally biased region" description="Basic and acidic residues" evidence="1">
    <location>
        <begin position="70"/>
        <end position="94"/>
    </location>
</feature>
<evidence type="ECO:0000256" key="1">
    <source>
        <dbReference type="SAM" id="MobiDB-lite"/>
    </source>
</evidence>
<feature type="non-terminal residue" evidence="2">
    <location>
        <position position="348"/>
    </location>
</feature>
<feature type="region of interest" description="Disordered" evidence="1">
    <location>
        <begin position="254"/>
        <end position="336"/>
    </location>
</feature>
<gene>
    <name evidence="2" type="ORF">AVDCRST_MAG11-1094</name>
</gene>